<evidence type="ECO:0000313" key="2">
    <source>
        <dbReference type="EMBL" id="MDA5109384.1"/>
    </source>
</evidence>
<evidence type="ECO:0000313" key="3">
    <source>
        <dbReference type="Proteomes" id="UP001151071"/>
    </source>
</evidence>
<comment type="caution">
    <text evidence="2">The sequence shown here is derived from an EMBL/GenBank/DDBJ whole genome shotgun (WGS) entry which is preliminary data.</text>
</comment>
<dbReference type="Proteomes" id="UP001151071">
    <property type="component" value="Unassembled WGS sequence"/>
</dbReference>
<organism evidence="2 3">
    <name type="scientific">Brevibacillus thermoruber</name>
    <dbReference type="NCBI Taxonomy" id="33942"/>
    <lineage>
        <taxon>Bacteria</taxon>
        <taxon>Bacillati</taxon>
        <taxon>Bacillota</taxon>
        <taxon>Bacilli</taxon>
        <taxon>Bacillales</taxon>
        <taxon>Paenibacillaceae</taxon>
        <taxon>Brevibacillus</taxon>
    </lineage>
</organism>
<name>A0A9X3Z462_9BACL</name>
<dbReference type="EMBL" id="JAPYYP010000016">
    <property type="protein sequence ID" value="MDA5109384.1"/>
    <property type="molecule type" value="Genomic_DNA"/>
</dbReference>
<keyword evidence="3" id="KW-1185">Reference proteome</keyword>
<feature type="coiled-coil region" evidence="1">
    <location>
        <begin position="14"/>
        <end position="41"/>
    </location>
</feature>
<dbReference type="AlphaFoldDB" id="A0A9X3Z462"/>
<reference evidence="2" key="1">
    <citation type="submission" date="2022-12" db="EMBL/GenBank/DDBJ databases">
        <title>Draft genome sequence of the thermophilic strain Brevibacillus thermoruber HT42, isolated from Los Humeros, Puebla, Mexico, with biotechnological potential.</title>
        <authorList>
            <person name="Lara Sanchez J."/>
            <person name="Solis Palacios R."/>
            <person name="Bustos Baena A.S."/>
            <person name="Ruz Baez A.E."/>
            <person name="Espinosa Luna G."/>
            <person name="Oliart Ros R.M."/>
        </authorList>
    </citation>
    <scope>NUCLEOTIDE SEQUENCE</scope>
    <source>
        <strain evidence="2">HT42</strain>
    </source>
</reference>
<dbReference type="RefSeq" id="WP_044897784.1">
    <property type="nucleotide sequence ID" value="NZ_JAPYYP010000016.1"/>
</dbReference>
<protein>
    <submittedName>
        <fullName evidence="2">Uncharacterized protein</fullName>
    </submittedName>
</protein>
<evidence type="ECO:0000256" key="1">
    <source>
        <dbReference type="SAM" id="Coils"/>
    </source>
</evidence>
<sequence>MSDLEAMIRFEQRFSLLRKIIARYRIRLQEMEREVVELFAANQLSAIADCMSEKQRIVALINRLEQFIAQWESSAEAGIAHDRNENT</sequence>
<proteinExistence type="predicted"/>
<accession>A0A9X3Z462</accession>
<keyword evidence="1" id="KW-0175">Coiled coil</keyword>
<gene>
    <name evidence="2" type="ORF">O3V59_13515</name>
</gene>